<dbReference type="Gene3D" id="3.40.50.720">
    <property type="entry name" value="NAD(P)-binding Rossmann-like Domain"/>
    <property type="match status" value="1"/>
</dbReference>
<accession>A0A927CES2</accession>
<dbReference type="Pfam" id="PF01408">
    <property type="entry name" value="GFO_IDH_MocA"/>
    <property type="match status" value="1"/>
</dbReference>
<dbReference type="Proteomes" id="UP000639396">
    <property type="component" value="Unassembled WGS sequence"/>
</dbReference>
<dbReference type="SUPFAM" id="SSF51735">
    <property type="entry name" value="NAD(P)-binding Rossmann-fold domains"/>
    <property type="match status" value="1"/>
</dbReference>
<evidence type="ECO:0000259" key="1">
    <source>
        <dbReference type="Pfam" id="PF01408"/>
    </source>
</evidence>
<comment type="caution">
    <text evidence="2">The sequence shown here is derived from an EMBL/GenBank/DDBJ whole genome shotgun (WGS) entry which is preliminary data.</text>
</comment>
<gene>
    <name evidence="2" type="ORF">IDH45_23210</name>
</gene>
<dbReference type="AlphaFoldDB" id="A0A927CES2"/>
<evidence type="ECO:0000313" key="2">
    <source>
        <dbReference type="EMBL" id="MBD2864891.1"/>
    </source>
</evidence>
<protein>
    <submittedName>
        <fullName evidence="2">Gfo/Idh/MocA family oxidoreductase</fullName>
    </submittedName>
</protein>
<dbReference type="EMBL" id="JACXJA010000035">
    <property type="protein sequence ID" value="MBD2864891.1"/>
    <property type="molecule type" value="Genomic_DNA"/>
</dbReference>
<keyword evidence="3" id="KW-1185">Reference proteome</keyword>
<feature type="domain" description="Gfo/Idh/MocA-like oxidoreductase N-terminal" evidence="1">
    <location>
        <begin position="58"/>
        <end position="151"/>
    </location>
</feature>
<evidence type="ECO:0000313" key="3">
    <source>
        <dbReference type="Proteomes" id="UP000639396"/>
    </source>
</evidence>
<sequence>MLNRELRLAMLGMVEGNGHPYSWSAIVNGYREEEMKTCPYPAIFPYLSRQPAEQFGIPGARVTHIWTDRPEEGEQVARASRIGQVVARPEDVIGHVDAVLITTDIGSEHVERCRPFVEAGLPVFVDKPLTDNEADLWQFCRWVEEGKAILSSSSSRYSKEFLPYRLSTHNLGQLRFVSATMLKSWERYGIHSLEAVYTIVGPGFLSVRHTGTKERSIVHLKHHSGVDIVVAVIEDLYGSYGILQLCGTDDYAVVRTRDTFYSFKAQLQSFVGYVRTGERPYPFTETVELCKLIIAGIRSREQGGREVFLDEMEL</sequence>
<dbReference type="InterPro" id="IPR000683">
    <property type="entry name" value="Gfo/Idh/MocA-like_OxRdtase_N"/>
</dbReference>
<proteinExistence type="predicted"/>
<dbReference type="GO" id="GO:0000166">
    <property type="term" value="F:nucleotide binding"/>
    <property type="evidence" value="ECO:0007669"/>
    <property type="project" value="InterPro"/>
</dbReference>
<reference evidence="2" key="1">
    <citation type="submission" date="2020-09" db="EMBL/GenBank/DDBJ databases">
        <title>A novel bacterium of genus Paenibacillus, isolated from South China Sea.</title>
        <authorList>
            <person name="Huang H."/>
            <person name="Mo K."/>
            <person name="Hu Y."/>
        </authorList>
    </citation>
    <scope>NUCLEOTIDE SEQUENCE</scope>
    <source>
        <strain evidence="2">IB182363</strain>
    </source>
</reference>
<name>A0A927CES2_9BACL</name>
<dbReference type="InterPro" id="IPR036291">
    <property type="entry name" value="NAD(P)-bd_dom_sf"/>
</dbReference>
<organism evidence="2 3">
    <name type="scientific">Paenibacillus oceani</name>
    <dbReference type="NCBI Taxonomy" id="2772510"/>
    <lineage>
        <taxon>Bacteria</taxon>
        <taxon>Bacillati</taxon>
        <taxon>Bacillota</taxon>
        <taxon>Bacilli</taxon>
        <taxon>Bacillales</taxon>
        <taxon>Paenibacillaceae</taxon>
        <taxon>Paenibacillus</taxon>
    </lineage>
</organism>